<evidence type="ECO:0000259" key="20">
    <source>
        <dbReference type="PROSITE" id="PS50109"/>
    </source>
</evidence>
<dbReference type="InterPro" id="IPR005467">
    <property type="entry name" value="His_kinase_dom"/>
</dbReference>
<keyword evidence="18" id="KW-0175">Coiled coil</keyword>
<evidence type="ECO:0000256" key="1">
    <source>
        <dbReference type="ARBA" id="ARBA00000085"/>
    </source>
</evidence>
<dbReference type="Gene3D" id="1.20.120.160">
    <property type="entry name" value="HPT domain"/>
    <property type="match status" value="1"/>
</dbReference>
<dbReference type="NCBIfam" id="TIGR00229">
    <property type="entry name" value="sensory_box"/>
    <property type="match status" value="1"/>
</dbReference>
<dbReference type="CDD" id="cd16922">
    <property type="entry name" value="HATPase_EvgS-ArcB-TorS-like"/>
    <property type="match status" value="1"/>
</dbReference>
<dbReference type="InterPro" id="IPR036641">
    <property type="entry name" value="HPT_dom_sf"/>
</dbReference>
<evidence type="ECO:0000259" key="21">
    <source>
        <dbReference type="PROSITE" id="PS50110"/>
    </source>
</evidence>
<evidence type="ECO:0000256" key="12">
    <source>
        <dbReference type="ARBA" id="ARBA00023012"/>
    </source>
</evidence>
<keyword evidence="10" id="KW-0067">ATP-binding</keyword>
<dbReference type="FunFam" id="1.10.287.130:FF:000002">
    <property type="entry name" value="Two-component osmosensing histidine kinase"/>
    <property type="match status" value="1"/>
</dbReference>
<comment type="subcellular location">
    <subcellularLocation>
        <location evidence="2">Cell membrane</location>
        <topology evidence="2">Multi-pass membrane protein</topology>
    </subcellularLocation>
</comment>
<keyword evidence="13 19" id="KW-0472">Membrane</keyword>
<evidence type="ECO:0000256" key="10">
    <source>
        <dbReference type="ARBA" id="ARBA00022840"/>
    </source>
</evidence>
<proteinExistence type="predicted"/>
<evidence type="ECO:0000256" key="14">
    <source>
        <dbReference type="ARBA" id="ARBA00064003"/>
    </source>
</evidence>
<dbReference type="Pfam" id="PF02518">
    <property type="entry name" value="HATPase_c"/>
    <property type="match status" value="1"/>
</dbReference>
<feature type="modified residue" description="4-aspartylphosphate" evidence="17">
    <location>
        <position position="852"/>
    </location>
</feature>
<dbReference type="InterPro" id="IPR035965">
    <property type="entry name" value="PAS-like_dom_sf"/>
</dbReference>
<feature type="transmembrane region" description="Helical" evidence="19">
    <location>
        <begin position="12"/>
        <end position="34"/>
    </location>
</feature>
<feature type="coiled-coil region" evidence="18">
    <location>
        <begin position="145"/>
        <end position="179"/>
    </location>
</feature>
<evidence type="ECO:0000256" key="3">
    <source>
        <dbReference type="ARBA" id="ARBA00012438"/>
    </source>
</evidence>
<dbReference type="SMART" id="SM00448">
    <property type="entry name" value="REC"/>
    <property type="match status" value="2"/>
</dbReference>
<evidence type="ECO:0000313" key="23">
    <source>
        <dbReference type="EMBL" id="RBP83799.1"/>
    </source>
</evidence>
<dbReference type="Gene3D" id="3.40.50.2300">
    <property type="match status" value="2"/>
</dbReference>
<dbReference type="PROSITE" id="PS50894">
    <property type="entry name" value="HPT"/>
    <property type="match status" value="1"/>
</dbReference>
<dbReference type="SUPFAM" id="SSF55785">
    <property type="entry name" value="PYP-like sensor domain (PAS domain)"/>
    <property type="match status" value="1"/>
</dbReference>
<organism evidence="23 24">
    <name type="scientific">Marinomonas rhizomae</name>
    <dbReference type="NCBI Taxonomy" id="491948"/>
    <lineage>
        <taxon>Bacteria</taxon>
        <taxon>Pseudomonadati</taxon>
        <taxon>Pseudomonadota</taxon>
        <taxon>Gammaproteobacteria</taxon>
        <taxon>Oceanospirillales</taxon>
        <taxon>Oceanospirillaceae</taxon>
        <taxon>Marinomonas</taxon>
    </lineage>
</organism>
<feature type="domain" description="Response regulatory" evidence="21">
    <location>
        <begin position="946"/>
        <end position="1062"/>
    </location>
</feature>
<feature type="modified residue" description="Phosphohistidine" evidence="16">
    <location>
        <position position="1147"/>
    </location>
</feature>
<evidence type="ECO:0000256" key="5">
    <source>
        <dbReference type="ARBA" id="ARBA00022553"/>
    </source>
</evidence>
<dbReference type="InterPro" id="IPR011006">
    <property type="entry name" value="CheY-like_superfamily"/>
</dbReference>
<dbReference type="SMART" id="SM00387">
    <property type="entry name" value="HATPase_c"/>
    <property type="match status" value="1"/>
</dbReference>
<dbReference type="PROSITE" id="PS50109">
    <property type="entry name" value="HIS_KIN"/>
    <property type="match status" value="1"/>
</dbReference>
<keyword evidence="24" id="KW-1185">Reference proteome</keyword>
<dbReference type="InterPro" id="IPR003594">
    <property type="entry name" value="HATPase_dom"/>
</dbReference>
<dbReference type="EMBL" id="QNSE01000005">
    <property type="protein sequence ID" value="RBP83799.1"/>
    <property type="molecule type" value="Genomic_DNA"/>
</dbReference>
<feature type="domain" description="Response regulatory" evidence="21">
    <location>
        <begin position="798"/>
        <end position="919"/>
    </location>
</feature>
<dbReference type="Pfam" id="PF01627">
    <property type="entry name" value="Hpt"/>
    <property type="match status" value="1"/>
</dbReference>
<feature type="domain" description="HPt" evidence="22">
    <location>
        <begin position="1108"/>
        <end position="1206"/>
    </location>
</feature>
<evidence type="ECO:0000256" key="9">
    <source>
        <dbReference type="ARBA" id="ARBA00022777"/>
    </source>
</evidence>
<keyword evidence="4" id="KW-1003">Cell membrane</keyword>
<dbReference type="PROSITE" id="PS50110">
    <property type="entry name" value="RESPONSE_REGULATORY"/>
    <property type="match status" value="2"/>
</dbReference>
<name>A0A366JBS4_9GAMM</name>
<evidence type="ECO:0000256" key="6">
    <source>
        <dbReference type="ARBA" id="ARBA00022679"/>
    </source>
</evidence>
<reference evidence="23 24" key="1">
    <citation type="submission" date="2018-06" db="EMBL/GenBank/DDBJ databases">
        <title>Genomic Encyclopedia of Type Strains, Phase III (KMG-III): the genomes of soil and plant-associated and newly described type strains.</title>
        <authorList>
            <person name="Whitman W."/>
        </authorList>
    </citation>
    <scope>NUCLEOTIDE SEQUENCE [LARGE SCALE GENOMIC DNA]</scope>
    <source>
        <strain evidence="23 24">CECT 7377</strain>
    </source>
</reference>
<comment type="subunit">
    <text evidence="14">At low DSF concentrations, interacts with RpfF.</text>
</comment>
<keyword evidence="7 19" id="KW-0812">Transmembrane</keyword>
<keyword evidence="8" id="KW-0547">Nucleotide-binding</keyword>
<dbReference type="SUPFAM" id="SSF55874">
    <property type="entry name" value="ATPase domain of HSP90 chaperone/DNA topoisomerase II/histidine kinase"/>
    <property type="match status" value="1"/>
</dbReference>
<keyword evidence="11 19" id="KW-1133">Transmembrane helix</keyword>
<dbReference type="CDD" id="cd00082">
    <property type="entry name" value="HisKA"/>
    <property type="match status" value="1"/>
</dbReference>
<dbReference type="SUPFAM" id="SSF52172">
    <property type="entry name" value="CheY-like"/>
    <property type="match status" value="2"/>
</dbReference>
<keyword evidence="12" id="KW-0902">Two-component regulatory system</keyword>
<evidence type="ECO:0000256" key="8">
    <source>
        <dbReference type="ARBA" id="ARBA00022741"/>
    </source>
</evidence>
<dbReference type="PANTHER" id="PTHR45339">
    <property type="entry name" value="HYBRID SIGNAL TRANSDUCTION HISTIDINE KINASE J"/>
    <property type="match status" value="1"/>
</dbReference>
<dbReference type="SUPFAM" id="SSF47226">
    <property type="entry name" value="Histidine-containing phosphotransfer domain, HPT domain"/>
    <property type="match status" value="1"/>
</dbReference>
<evidence type="ECO:0000256" key="15">
    <source>
        <dbReference type="ARBA" id="ARBA00068150"/>
    </source>
</evidence>
<evidence type="ECO:0000256" key="13">
    <source>
        <dbReference type="ARBA" id="ARBA00023136"/>
    </source>
</evidence>
<evidence type="ECO:0000256" key="4">
    <source>
        <dbReference type="ARBA" id="ARBA00022475"/>
    </source>
</evidence>
<evidence type="ECO:0000256" key="2">
    <source>
        <dbReference type="ARBA" id="ARBA00004651"/>
    </source>
</evidence>
<dbReference type="FunFam" id="3.30.565.10:FF:000010">
    <property type="entry name" value="Sensor histidine kinase RcsC"/>
    <property type="match status" value="1"/>
</dbReference>
<feature type="modified residue" description="4-aspartylphosphate" evidence="17">
    <location>
        <position position="995"/>
    </location>
</feature>
<evidence type="ECO:0000256" key="17">
    <source>
        <dbReference type="PROSITE-ProRule" id="PRU00169"/>
    </source>
</evidence>
<dbReference type="GO" id="GO:0005886">
    <property type="term" value="C:plasma membrane"/>
    <property type="evidence" value="ECO:0007669"/>
    <property type="project" value="UniProtKB-SubCell"/>
</dbReference>
<evidence type="ECO:0000259" key="22">
    <source>
        <dbReference type="PROSITE" id="PS50894"/>
    </source>
</evidence>
<feature type="domain" description="Histidine kinase" evidence="20">
    <location>
        <begin position="558"/>
        <end position="780"/>
    </location>
</feature>
<evidence type="ECO:0000256" key="16">
    <source>
        <dbReference type="PROSITE-ProRule" id="PRU00110"/>
    </source>
</evidence>
<dbReference type="InterPro" id="IPR003661">
    <property type="entry name" value="HisK_dim/P_dom"/>
</dbReference>
<dbReference type="RefSeq" id="WP_158601361.1">
    <property type="nucleotide sequence ID" value="NZ_QNSE01000005.1"/>
</dbReference>
<dbReference type="Pfam" id="PF00512">
    <property type="entry name" value="HisKA"/>
    <property type="match status" value="1"/>
</dbReference>
<dbReference type="InterPro" id="IPR004358">
    <property type="entry name" value="Sig_transdc_His_kin-like_C"/>
</dbReference>
<evidence type="ECO:0000256" key="11">
    <source>
        <dbReference type="ARBA" id="ARBA00022989"/>
    </source>
</evidence>
<keyword evidence="9" id="KW-0418">Kinase</keyword>
<feature type="coiled-coil region" evidence="18">
    <location>
        <begin position="513"/>
        <end position="551"/>
    </location>
</feature>
<evidence type="ECO:0000313" key="24">
    <source>
        <dbReference type="Proteomes" id="UP000252792"/>
    </source>
</evidence>
<dbReference type="GO" id="GO:0005524">
    <property type="term" value="F:ATP binding"/>
    <property type="evidence" value="ECO:0007669"/>
    <property type="project" value="UniProtKB-KW"/>
</dbReference>
<dbReference type="InterPro" id="IPR036890">
    <property type="entry name" value="HATPase_C_sf"/>
</dbReference>
<dbReference type="CDD" id="cd17546">
    <property type="entry name" value="REC_hyHK_CKI1_RcsC-like"/>
    <property type="match status" value="2"/>
</dbReference>
<dbReference type="GO" id="GO:0000155">
    <property type="term" value="F:phosphorelay sensor kinase activity"/>
    <property type="evidence" value="ECO:0007669"/>
    <property type="project" value="InterPro"/>
</dbReference>
<sequence length="1283" mass="144749">MRKFNRFNNTTFLLVWVMAGVVLFATLIGAAILLDTIQNLRIQQQQLVEQQNAMLRNTVQLREIVPAQHNTMHQHLTESDHNHDLESEAWLKQYQKAATNLQNSSEQQVELLALADLLKQQGMAIESIFNRIEHWHERKAEFVAQSDLNQRIEQAQLKVEALRSLANALNSRYRQQENRTLYEYNDQQEGNQSNLLEYYISLRDTHLDNALTTIIEDVIALDSALFSLFYVNNINELNDVINNTLTPSIVLLEEAIEVIRSAYPAYASSIERQLSDLQTILYSNEQPRSDSIQTVLQAQTALLSDLQKNIALTSEADVLGQVLDNTFLPIESYLDQINVLVQKESHSFEKRIGDELQAVSVQSGLISVGTILITLLLAWAISKKLSRQLKHIVESEDRFRSMFESSPDPAWIMVNEKIVECNKAACSKLGHICSDLKQRSFIHLTPTLQANGKHSAGELETLIKTVKATGQAQAEWLFKGDKAQPIYADMTLLSVSYQDQKAIICTWRDITKRQQTQRSLESYKEQLEHEIEEQTFELKQAKDIAEKANQAKSDFLANMSHEIRTPMNSIIGMSHLALQTGLDEKPQNYIQKVLGSAESLLGIINDILDFSKIEAGKVEIEKHPFHLQDVLSDVANILALKIEDKGLELIFNVSPELPNHFVGDALRLRQILLNLGNNAVKFTNSGEVIIHVELNQVLNDQEIELHFSVQDTGIGISEESKKHLFRSFSQADSSTTRRFGGTGLGLAISKQLSELMGGEIWVESEEHLGSTFHFTIQLSTSDAISQKGDVTHMPSIQRVLVVDDNDAAREILSSNVKALGLCCDSAKDGFEALERVQRAKSEGNDYQLILVDWQMPRMDGIETCRHILDQSANTLPTMIMVTAHSLATVRQASSDLNIAGYLTKPVTLSSLFDAIMSSHRMDQTVITKQVLPSEQPAQYLNLQGARVLLVEDNEINRELAEELLNQQKVELSVAMNGQEALELVDRQIFDLVLMDCQMPVMDGYQATRLIRQQAKFADLPIIALTANVLTHDIQRAMEAGMNDHIAKPINIHNMFSTMSTWLPEATSPSAHTSSTDLPVDEEVNLLPNLALPHLPNINIKQGLKHAHTEALYCKMLTRFLEKYQTFITEFEQHLVRQEWDDATRLSHTLKSIAATLGMTSLSRIAAKLEADCLQQDAKAELAFELETILSGLMLWQSKLPKDIDLQHEEKALNVEEKQQQLRELRHYLEQNSIQAQDLALKLAPYFNKADEKALFKLICDAVTYYDFDSALACIDNLDKKIQS</sequence>
<keyword evidence="6" id="KW-0808">Transferase</keyword>
<dbReference type="InterPro" id="IPR000014">
    <property type="entry name" value="PAS"/>
</dbReference>
<keyword evidence="5 17" id="KW-0597">Phosphoprotein</keyword>
<dbReference type="PRINTS" id="PR00344">
    <property type="entry name" value="BCTRLSENSOR"/>
</dbReference>
<comment type="catalytic activity">
    <reaction evidence="1">
        <text>ATP + protein L-histidine = ADP + protein N-phospho-L-histidine.</text>
        <dbReference type="EC" id="2.7.13.3"/>
    </reaction>
</comment>
<dbReference type="InterPro" id="IPR001789">
    <property type="entry name" value="Sig_transdc_resp-reg_receiver"/>
</dbReference>
<dbReference type="SMART" id="SM00388">
    <property type="entry name" value="HisKA"/>
    <property type="match status" value="1"/>
</dbReference>
<dbReference type="Pfam" id="PF00072">
    <property type="entry name" value="Response_reg"/>
    <property type="match status" value="2"/>
</dbReference>
<dbReference type="InterPro" id="IPR036097">
    <property type="entry name" value="HisK_dim/P_sf"/>
</dbReference>
<dbReference type="SUPFAM" id="SSF47384">
    <property type="entry name" value="Homodimeric domain of signal transducing histidine kinase"/>
    <property type="match status" value="1"/>
</dbReference>
<gene>
    <name evidence="23" type="ORF">DFP80_105119</name>
</gene>
<evidence type="ECO:0000256" key="18">
    <source>
        <dbReference type="SAM" id="Coils"/>
    </source>
</evidence>
<dbReference type="Gene3D" id="1.10.287.130">
    <property type="match status" value="1"/>
</dbReference>
<dbReference type="Pfam" id="PF13188">
    <property type="entry name" value="PAS_8"/>
    <property type="match status" value="1"/>
</dbReference>
<dbReference type="Proteomes" id="UP000252792">
    <property type="component" value="Unassembled WGS sequence"/>
</dbReference>
<dbReference type="EC" id="2.7.13.3" evidence="3"/>
<dbReference type="Gene3D" id="3.30.565.10">
    <property type="entry name" value="Histidine kinase-like ATPase, C-terminal domain"/>
    <property type="match status" value="1"/>
</dbReference>
<dbReference type="InterPro" id="IPR008207">
    <property type="entry name" value="Sig_transdc_His_kin_Hpt_dom"/>
</dbReference>
<evidence type="ECO:0000256" key="7">
    <source>
        <dbReference type="ARBA" id="ARBA00022692"/>
    </source>
</evidence>
<accession>A0A366JBS4</accession>
<dbReference type="PANTHER" id="PTHR45339:SF1">
    <property type="entry name" value="HYBRID SIGNAL TRANSDUCTION HISTIDINE KINASE J"/>
    <property type="match status" value="1"/>
</dbReference>
<dbReference type="Gene3D" id="3.30.450.20">
    <property type="entry name" value="PAS domain"/>
    <property type="match status" value="1"/>
</dbReference>
<comment type="caution">
    <text evidence="23">The sequence shown here is derived from an EMBL/GenBank/DDBJ whole genome shotgun (WGS) entry which is preliminary data.</text>
</comment>
<protein>
    <recommendedName>
        <fullName evidence="15">Sensory/regulatory protein RpfC</fullName>
        <ecNumber evidence="3">2.7.13.3</ecNumber>
    </recommendedName>
</protein>
<evidence type="ECO:0000256" key="19">
    <source>
        <dbReference type="SAM" id="Phobius"/>
    </source>
</evidence>